<dbReference type="Gene3D" id="1.10.10.10">
    <property type="entry name" value="Winged helix-like DNA-binding domain superfamily/Winged helix DNA-binding domain"/>
    <property type="match status" value="1"/>
</dbReference>
<keyword evidence="6" id="KW-1185">Reference proteome</keyword>
<evidence type="ECO:0000313" key="6">
    <source>
        <dbReference type="Proteomes" id="UP000636938"/>
    </source>
</evidence>
<dbReference type="InterPro" id="IPR036390">
    <property type="entry name" value="WH_DNA-bd_sf"/>
</dbReference>
<keyword evidence="2" id="KW-0238">DNA-binding</keyword>
<reference evidence="5 6" key="1">
    <citation type="submission" date="2020-08" db="EMBL/GenBank/DDBJ databases">
        <title>A Genomic Blueprint of the Chicken Gut Microbiome.</title>
        <authorList>
            <person name="Gilroy R."/>
            <person name="Ravi A."/>
            <person name="Getino M."/>
            <person name="Pursley I."/>
            <person name="Horton D.L."/>
            <person name="Alikhan N.-F."/>
            <person name="Baker D."/>
            <person name="Gharbi K."/>
            <person name="Hall N."/>
            <person name="Watson M."/>
            <person name="Adriaenssens E.M."/>
            <person name="Foster-Nyarko E."/>
            <person name="Jarju S."/>
            <person name="Secka A."/>
            <person name="Antonio M."/>
            <person name="Oren A."/>
            <person name="Chaudhuri R."/>
            <person name="La Ragione R.M."/>
            <person name="Hildebrand F."/>
            <person name="Pallen M.J."/>
        </authorList>
    </citation>
    <scope>NUCLEOTIDE SEQUENCE [LARGE SCALE GENOMIC DNA]</scope>
    <source>
        <strain evidence="5 6">Sa5BUN4</strain>
    </source>
</reference>
<dbReference type="Pfam" id="PF07729">
    <property type="entry name" value="FCD"/>
    <property type="match status" value="1"/>
</dbReference>
<keyword evidence="3" id="KW-0804">Transcription</keyword>
<dbReference type="SUPFAM" id="SSF46785">
    <property type="entry name" value="Winged helix' DNA-binding domain"/>
    <property type="match status" value="1"/>
</dbReference>
<dbReference type="PROSITE" id="PS50949">
    <property type="entry name" value="HTH_GNTR"/>
    <property type="match status" value="1"/>
</dbReference>
<dbReference type="Pfam" id="PF00392">
    <property type="entry name" value="GntR"/>
    <property type="match status" value="1"/>
</dbReference>
<dbReference type="CDD" id="cd07377">
    <property type="entry name" value="WHTH_GntR"/>
    <property type="match status" value="1"/>
</dbReference>
<feature type="domain" description="HTH gntR-type" evidence="4">
    <location>
        <begin position="7"/>
        <end position="75"/>
    </location>
</feature>
<dbReference type="AlphaFoldDB" id="A0A8X8K3B5"/>
<dbReference type="Proteomes" id="UP000636938">
    <property type="component" value="Unassembled WGS sequence"/>
</dbReference>
<dbReference type="InterPro" id="IPR036388">
    <property type="entry name" value="WH-like_DNA-bd_sf"/>
</dbReference>
<proteinExistence type="predicted"/>
<dbReference type="InterPro" id="IPR011711">
    <property type="entry name" value="GntR_C"/>
</dbReference>
<dbReference type="SMART" id="SM00345">
    <property type="entry name" value="HTH_GNTR"/>
    <property type="match status" value="1"/>
</dbReference>
<dbReference type="Gene3D" id="1.20.120.530">
    <property type="entry name" value="GntR ligand-binding domain-like"/>
    <property type="match status" value="1"/>
</dbReference>
<dbReference type="RefSeq" id="WP_191770974.1">
    <property type="nucleotide sequence ID" value="NZ_JACSQS010000011.1"/>
</dbReference>
<sequence>MMATSSRSLHGQIVHELGKLIVAGQYKPGEILPREERLAVQLQVSRTALRESLRVLGSKGLIETRQKIGTRVRESEHWNLLDPDVLSWHGAALPTLEFVEQLAEMRELIEPPAAALAAQRRTDAQLTRIGQAYGAMAAAEDMEAWAAADLRFHHAVLDATGNALLRPLFSVIETALGSYLLLSARKADADFKYSLPRHARVHEAIAAQQPEQARQAMLEMIADSRSNLRSEAPSP</sequence>
<gene>
    <name evidence="5" type="ORF">H9654_11635</name>
</gene>
<organism evidence="5 6">
    <name type="scientific">Stenotrophomonas lacuserhaii</name>
    <dbReference type="NCBI Taxonomy" id="2760084"/>
    <lineage>
        <taxon>Bacteria</taxon>
        <taxon>Pseudomonadati</taxon>
        <taxon>Pseudomonadota</taxon>
        <taxon>Gammaproteobacteria</taxon>
        <taxon>Lysobacterales</taxon>
        <taxon>Lysobacteraceae</taxon>
        <taxon>Stenotrophomonas</taxon>
    </lineage>
</organism>
<evidence type="ECO:0000256" key="3">
    <source>
        <dbReference type="ARBA" id="ARBA00023163"/>
    </source>
</evidence>
<dbReference type="SUPFAM" id="SSF48008">
    <property type="entry name" value="GntR ligand-binding domain-like"/>
    <property type="match status" value="1"/>
</dbReference>
<dbReference type="PANTHER" id="PTHR43537:SF44">
    <property type="entry name" value="GNTR FAMILY REGULATORY PROTEIN"/>
    <property type="match status" value="1"/>
</dbReference>
<keyword evidence="1" id="KW-0805">Transcription regulation</keyword>
<evidence type="ECO:0000256" key="2">
    <source>
        <dbReference type="ARBA" id="ARBA00023125"/>
    </source>
</evidence>
<protein>
    <submittedName>
        <fullName evidence="5">FadR family transcriptional regulator</fullName>
    </submittedName>
</protein>
<name>A0A8X8K3B5_9GAMM</name>
<dbReference type="GO" id="GO:0003677">
    <property type="term" value="F:DNA binding"/>
    <property type="evidence" value="ECO:0007669"/>
    <property type="project" value="UniProtKB-KW"/>
</dbReference>
<comment type="caution">
    <text evidence="5">The sequence shown here is derived from an EMBL/GenBank/DDBJ whole genome shotgun (WGS) entry which is preliminary data.</text>
</comment>
<evidence type="ECO:0000313" key="5">
    <source>
        <dbReference type="EMBL" id="MBD7954850.1"/>
    </source>
</evidence>
<dbReference type="PRINTS" id="PR00035">
    <property type="entry name" value="HTHGNTR"/>
</dbReference>
<dbReference type="InterPro" id="IPR008920">
    <property type="entry name" value="TF_FadR/GntR_C"/>
</dbReference>
<evidence type="ECO:0000256" key="1">
    <source>
        <dbReference type="ARBA" id="ARBA00023015"/>
    </source>
</evidence>
<dbReference type="InterPro" id="IPR000524">
    <property type="entry name" value="Tscrpt_reg_HTH_GntR"/>
</dbReference>
<dbReference type="EMBL" id="JACSQS010000011">
    <property type="protein sequence ID" value="MBD7954850.1"/>
    <property type="molecule type" value="Genomic_DNA"/>
</dbReference>
<dbReference type="SMART" id="SM00895">
    <property type="entry name" value="FCD"/>
    <property type="match status" value="1"/>
</dbReference>
<accession>A0A8X8K3B5</accession>
<evidence type="ECO:0000259" key="4">
    <source>
        <dbReference type="PROSITE" id="PS50949"/>
    </source>
</evidence>
<dbReference type="GO" id="GO:0003700">
    <property type="term" value="F:DNA-binding transcription factor activity"/>
    <property type="evidence" value="ECO:0007669"/>
    <property type="project" value="InterPro"/>
</dbReference>
<dbReference type="PANTHER" id="PTHR43537">
    <property type="entry name" value="TRANSCRIPTIONAL REGULATOR, GNTR FAMILY"/>
    <property type="match status" value="1"/>
</dbReference>